<dbReference type="STRING" id="419481.SAMN05216233_10898"/>
<reference evidence="2 3" key="1">
    <citation type="submission" date="2016-10" db="EMBL/GenBank/DDBJ databases">
        <authorList>
            <person name="de Groot N.N."/>
        </authorList>
    </citation>
    <scope>NUCLEOTIDE SEQUENCE [LARGE SCALE GENOMIC DNA]</scope>
    <source>
        <strain evidence="2 3">AA1</strain>
    </source>
</reference>
<dbReference type="AlphaFoldDB" id="A0A1G5FK76"/>
<evidence type="ECO:0000313" key="3">
    <source>
        <dbReference type="Proteomes" id="UP000198870"/>
    </source>
</evidence>
<sequence length="328" mass="36690">MKSIESPIETAIPVTLASSEALEADIRTFEAAWLKGEYATVRDTGETLMGLGVLDGRVVTWYLYACLATEGTRSLTAVLHSLARFLGRDDLPDLGSATGCTQMAKGMDLMFRKITKRLSRKAKGEKGSLNARALGLTCEDALRAREQLEALESLAREKLPGEPLGDLQELKTWLEELHHALETEAAEAEARALDAQKIADAQKNVSDTDATDTLSRCPDPVDHGAQSRLHLPVSPMLQDLLDHLDLFERLTREERYRLAAVVMESIDERLASFDPRDYFPSLFRDFSQLRASRMEAFAEAESYQGTREWDRLRECLRVNPEAFLDLDS</sequence>
<dbReference type="NCBIfam" id="NF041244">
    <property type="entry name" value="IglI_fam"/>
    <property type="match status" value="1"/>
</dbReference>
<accession>A0A1G5FK76</accession>
<dbReference type="OrthoDB" id="5497953at2"/>
<dbReference type="EMBL" id="FMUX01000008">
    <property type="protein sequence ID" value="SCY39250.1"/>
    <property type="molecule type" value="Genomic_DNA"/>
</dbReference>
<feature type="coiled-coil region" evidence="1">
    <location>
        <begin position="171"/>
        <end position="198"/>
    </location>
</feature>
<evidence type="ECO:0000256" key="1">
    <source>
        <dbReference type="SAM" id="Coils"/>
    </source>
</evidence>
<evidence type="ECO:0000313" key="2">
    <source>
        <dbReference type="EMBL" id="SCY39250.1"/>
    </source>
</evidence>
<name>A0A1G5FK76_9BACT</name>
<gene>
    <name evidence="2" type="ORF">SAMN05216233_10898</name>
</gene>
<keyword evidence="3" id="KW-1185">Reference proteome</keyword>
<keyword evidence="1" id="KW-0175">Coiled coil</keyword>
<protein>
    <submittedName>
        <fullName evidence="2">Uncharacterized protein</fullName>
    </submittedName>
</protein>
<dbReference type="RefSeq" id="WP_092210959.1">
    <property type="nucleotide sequence ID" value="NZ_FMUX01000008.1"/>
</dbReference>
<organism evidence="2 3">
    <name type="scientific">Desulfoluna spongiiphila</name>
    <dbReference type="NCBI Taxonomy" id="419481"/>
    <lineage>
        <taxon>Bacteria</taxon>
        <taxon>Pseudomonadati</taxon>
        <taxon>Thermodesulfobacteriota</taxon>
        <taxon>Desulfobacteria</taxon>
        <taxon>Desulfobacterales</taxon>
        <taxon>Desulfolunaceae</taxon>
        <taxon>Desulfoluna</taxon>
    </lineage>
</organism>
<dbReference type="Proteomes" id="UP000198870">
    <property type="component" value="Unassembled WGS sequence"/>
</dbReference>
<proteinExistence type="predicted"/>